<evidence type="ECO:0000256" key="6">
    <source>
        <dbReference type="ARBA" id="ARBA00023136"/>
    </source>
</evidence>
<dbReference type="SUPFAM" id="SSF144091">
    <property type="entry name" value="Rhomboid-like"/>
    <property type="match status" value="1"/>
</dbReference>
<dbReference type="GeneID" id="95353985"/>
<evidence type="ECO:0000256" key="2">
    <source>
        <dbReference type="ARBA" id="ARBA00009045"/>
    </source>
</evidence>
<evidence type="ECO:0000313" key="10">
    <source>
        <dbReference type="Proteomes" id="UP000617734"/>
    </source>
</evidence>
<dbReference type="InterPro" id="IPR035952">
    <property type="entry name" value="Rhomboid-like_sf"/>
</dbReference>
<dbReference type="Pfam" id="PF01694">
    <property type="entry name" value="Rhomboid"/>
    <property type="match status" value="1"/>
</dbReference>
<evidence type="ECO:0000256" key="4">
    <source>
        <dbReference type="ARBA" id="ARBA00022801"/>
    </source>
</evidence>
<protein>
    <submittedName>
        <fullName evidence="9">Rhomboid family intramembrane serine protease</fullName>
    </submittedName>
</protein>
<feature type="transmembrane region" description="Helical" evidence="7">
    <location>
        <begin position="213"/>
        <end position="230"/>
    </location>
</feature>
<dbReference type="PANTHER" id="PTHR43731:SF14">
    <property type="entry name" value="PRESENILIN-ASSOCIATED RHOMBOID-LIKE PROTEIN, MITOCHONDRIAL"/>
    <property type="match status" value="1"/>
</dbReference>
<sequence length="319" mass="34362">MDATHVTPGSPTPEAQPVTTCYRHPSRESYIRCTRCERFICPACMLDAPIGHQCPECVKEGHRSIRQARTVFGGKLIGTPFLTYLLIVVNVLVYVLELVRPGIVDRFDSLGRGVTGPDGLRYVVEGDLLPPGFHEAGIAHGEWYRLITSGFLHLPATQGQFGILHILMNMYSLWLFGQVVEQQLGRVRMLALYLVGLLGGSVLGYLIAPEEAAVGASGAIFGLVATYFLMTRKMHHDPLGGGRQLVGAVVWLVASAGFTFWQGHLGGLLAGFAAGSVLVFAPRKGRVLVQTAGVLAVLGLLTALVFVQTADLAGRSLWG</sequence>
<evidence type="ECO:0000313" key="9">
    <source>
        <dbReference type="EMBL" id="GHH72635.1"/>
    </source>
</evidence>
<comment type="caution">
    <text evidence="9">The sequence shown here is derived from an EMBL/GenBank/DDBJ whole genome shotgun (WGS) entry which is preliminary data.</text>
</comment>
<feature type="transmembrane region" description="Helical" evidence="7">
    <location>
        <begin position="242"/>
        <end position="258"/>
    </location>
</feature>
<dbReference type="RefSeq" id="WP_190211838.1">
    <property type="nucleotide sequence ID" value="NZ_BNBO01000018.1"/>
</dbReference>
<keyword evidence="3 7" id="KW-0812">Transmembrane</keyword>
<dbReference type="Proteomes" id="UP000617734">
    <property type="component" value="Unassembled WGS sequence"/>
</dbReference>
<comment type="subcellular location">
    <subcellularLocation>
        <location evidence="1">Membrane</location>
        <topology evidence="1">Multi-pass membrane protein</topology>
    </subcellularLocation>
</comment>
<keyword evidence="5 7" id="KW-1133">Transmembrane helix</keyword>
<evidence type="ECO:0000256" key="3">
    <source>
        <dbReference type="ARBA" id="ARBA00022692"/>
    </source>
</evidence>
<gene>
    <name evidence="9" type="ORF">GCM10018781_35690</name>
</gene>
<reference evidence="9" key="2">
    <citation type="submission" date="2020-09" db="EMBL/GenBank/DDBJ databases">
        <authorList>
            <person name="Sun Q."/>
            <person name="Ohkuma M."/>
        </authorList>
    </citation>
    <scope>NUCLEOTIDE SEQUENCE</scope>
    <source>
        <strain evidence="9">JCM 4646</strain>
    </source>
</reference>
<comment type="similarity">
    <text evidence="2">Belongs to the peptidase S54 family.</text>
</comment>
<keyword evidence="10" id="KW-1185">Reference proteome</keyword>
<dbReference type="GO" id="GO:0004252">
    <property type="term" value="F:serine-type endopeptidase activity"/>
    <property type="evidence" value="ECO:0007669"/>
    <property type="project" value="InterPro"/>
</dbReference>
<dbReference type="GO" id="GO:0016020">
    <property type="term" value="C:membrane"/>
    <property type="evidence" value="ECO:0007669"/>
    <property type="project" value="UniProtKB-SubCell"/>
</dbReference>
<evidence type="ECO:0000256" key="5">
    <source>
        <dbReference type="ARBA" id="ARBA00022989"/>
    </source>
</evidence>
<keyword evidence="9" id="KW-0645">Protease</keyword>
<keyword evidence="6 7" id="KW-0472">Membrane</keyword>
<dbReference type="GO" id="GO:0006508">
    <property type="term" value="P:proteolysis"/>
    <property type="evidence" value="ECO:0007669"/>
    <property type="project" value="UniProtKB-KW"/>
</dbReference>
<dbReference type="AlphaFoldDB" id="A0A919FUF5"/>
<evidence type="ECO:0000259" key="8">
    <source>
        <dbReference type="Pfam" id="PF01694"/>
    </source>
</evidence>
<dbReference type="PANTHER" id="PTHR43731">
    <property type="entry name" value="RHOMBOID PROTEASE"/>
    <property type="match status" value="1"/>
</dbReference>
<dbReference type="Gene3D" id="1.20.1540.10">
    <property type="entry name" value="Rhomboid-like"/>
    <property type="match status" value="1"/>
</dbReference>
<feature type="transmembrane region" description="Helical" evidence="7">
    <location>
        <begin position="189"/>
        <end position="207"/>
    </location>
</feature>
<name>A0A919FUF5_9ACTN</name>
<feature type="transmembrane region" description="Helical" evidence="7">
    <location>
        <begin position="288"/>
        <end position="310"/>
    </location>
</feature>
<feature type="transmembrane region" description="Helical" evidence="7">
    <location>
        <begin position="159"/>
        <end position="177"/>
    </location>
</feature>
<feature type="transmembrane region" description="Helical" evidence="7">
    <location>
        <begin position="76"/>
        <end position="96"/>
    </location>
</feature>
<feature type="domain" description="Peptidase S54 rhomboid" evidence="8">
    <location>
        <begin position="141"/>
        <end position="278"/>
    </location>
</feature>
<dbReference type="InterPro" id="IPR050925">
    <property type="entry name" value="Rhomboid_protease_S54"/>
</dbReference>
<reference evidence="9" key="1">
    <citation type="journal article" date="2014" name="Int. J. Syst. Evol. Microbiol.">
        <title>Complete genome sequence of Corynebacterium casei LMG S-19264T (=DSM 44701T), isolated from a smear-ripened cheese.</title>
        <authorList>
            <consortium name="US DOE Joint Genome Institute (JGI-PGF)"/>
            <person name="Walter F."/>
            <person name="Albersmeier A."/>
            <person name="Kalinowski J."/>
            <person name="Ruckert C."/>
        </authorList>
    </citation>
    <scope>NUCLEOTIDE SEQUENCE</scope>
    <source>
        <strain evidence="9">JCM 4646</strain>
    </source>
</reference>
<accession>A0A919FUF5</accession>
<proteinExistence type="inferred from homology"/>
<evidence type="ECO:0000256" key="1">
    <source>
        <dbReference type="ARBA" id="ARBA00004141"/>
    </source>
</evidence>
<organism evidence="9 10">
    <name type="scientific">Kitasatospora indigofera</name>
    <dbReference type="NCBI Taxonomy" id="67307"/>
    <lineage>
        <taxon>Bacteria</taxon>
        <taxon>Bacillati</taxon>
        <taxon>Actinomycetota</taxon>
        <taxon>Actinomycetes</taxon>
        <taxon>Kitasatosporales</taxon>
        <taxon>Streptomycetaceae</taxon>
        <taxon>Kitasatospora</taxon>
    </lineage>
</organism>
<keyword evidence="4" id="KW-0378">Hydrolase</keyword>
<dbReference type="EMBL" id="BNBO01000018">
    <property type="protein sequence ID" value="GHH72635.1"/>
    <property type="molecule type" value="Genomic_DNA"/>
</dbReference>
<dbReference type="InterPro" id="IPR022764">
    <property type="entry name" value="Peptidase_S54_rhomboid_dom"/>
</dbReference>
<feature type="transmembrane region" description="Helical" evidence="7">
    <location>
        <begin position="264"/>
        <end position="281"/>
    </location>
</feature>
<evidence type="ECO:0000256" key="7">
    <source>
        <dbReference type="SAM" id="Phobius"/>
    </source>
</evidence>